<feature type="region of interest" description="Disordered" evidence="1">
    <location>
        <begin position="200"/>
        <end position="249"/>
    </location>
</feature>
<reference evidence="3 4" key="1">
    <citation type="submission" date="2018-08" db="EMBL/GenBank/DDBJ databases">
        <title>Genomic Encyclopedia of Archaeal and Bacterial Type Strains, Phase II (KMG-II): from individual species to whole genera.</title>
        <authorList>
            <person name="Goeker M."/>
        </authorList>
    </citation>
    <scope>NUCLEOTIDE SEQUENCE [LARGE SCALE GENOMIC DNA]</scope>
    <source>
        <strain evidence="3 4">DSM 45791</strain>
    </source>
</reference>
<dbReference type="Pfam" id="PF01636">
    <property type="entry name" value="APH"/>
    <property type="match status" value="1"/>
</dbReference>
<sequence length="249" mass="26872">MRRPGGPAASQVRLFLTHLAEVGFHGSPRFHRLDAQGREVLDFLDGDVAVEPYPDWVADADLLLSIAALQRELHHASAGFELPPGMRWPTRRLPAGARGNLVCHADLCLENVVVRAGRAAAFIDFDLATPASPLFDIAVAARHWIPLRDPVDIADARADTDLAGRFRAFADAHDLAAAQREQVIGLLAEFLDQALDNTRRRATPASRRCGPTGTRTRTGGPGPGWTGTGGSWSATPAECHQATGRDWTP</sequence>
<keyword evidence="4" id="KW-1185">Reference proteome</keyword>
<evidence type="ECO:0000259" key="2">
    <source>
        <dbReference type="Pfam" id="PF01636"/>
    </source>
</evidence>
<dbReference type="GO" id="GO:0016740">
    <property type="term" value="F:transferase activity"/>
    <property type="evidence" value="ECO:0007669"/>
    <property type="project" value="UniProtKB-KW"/>
</dbReference>
<dbReference type="Proteomes" id="UP000256269">
    <property type="component" value="Unassembled WGS sequence"/>
</dbReference>
<feature type="compositionally biased region" description="Gly residues" evidence="1">
    <location>
        <begin position="219"/>
        <end position="230"/>
    </location>
</feature>
<protein>
    <submittedName>
        <fullName evidence="3">Phosphotransferase family enzyme</fullName>
    </submittedName>
</protein>
<dbReference type="InterPro" id="IPR002575">
    <property type="entry name" value="Aminoglycoside_PTrfase"/>
</dbReference>
<keyword evidence="3" id="KW-0808">Transferase</keyword>
<comment type="caution">
    <text evidence="3">The sequence shown here is derived from an EMBL/GenBank/DDBJ whole genome shotgun (WGS) entry which is preliminary data.</text>
</comment>
<feature type="domain" description="Aminoglycoside phosphotransferase" evidence="2">
    <location>
        <begin position="29"/>
        <end position="159"/>
    </location>
</feature>
<dbReference type="RefSeq" id="WP_170217387.1">
    <property type="nucleotide sequence ID" value="NZ_CP144375.1"/>
</dbReference>
<evidence type="ECO:0000313" key="4">
    <source>
        <dbReference type="Proteomes" id="UP000256269"/>
    </source>
</evidence>
<name>A0A3E0I8D2_9PSEU</name>
<gene>
    <name evidence="3" type="ORF">BCF44_102627</name>
</gene>
<dbReference type="AlphaFoldDB" id="A0A3E0I8D2"/>
<dbReference type="SUPFAM" id="SSF56112">
    <property type="entry name" value="Protein kinase-like (PK-like)"/>
    <property type="match status" value="1"/>
</dbReference>
<accession>A0A3E0I8D2</accession>
<evidence type="ECO:0000256" key="1">
    <source>
        <dbReference type="SAM" id="MobiDB-lite"/>
    </source>
</evidence>
<evidence type="ECO:0000313" key="3">
    <source>
        <dbReference type="EMBL" id="REH54395.1"/>
    </source>
</evidence>
<dbReference type="Gene3D" id="3.90.1200.10">
    <property type="match status" value="1"/>
</dbReference>
<organism evidence="3 4">
    <name type="scientific">Kutzneria buriramensis</name>
    <dbReference type="NCBI Taxonomy" id="1045776"/>
    <lineage>
        <taxon>Bacteria</taxon>
        <taxon>Bacillati</taxon>
        <taxon>Actinomycetota</taxon>
        <taxon>Actinomycetes</taxon>
        <taxon>Pseudonocardiales</taxon>
        <taxon>Pseudonocardiaceae</taxon>
        <taxon>Kutzneria</taxon>
    </lineage>
</organism>
<dbReference type="EMBL" id="QUNO01000002">
    <property type="protein sequence ID" value="REH54395.1"/>
    <property type="molecule type" value="Genomic_DNA"/>
</dbReference>
<proteinExistence type="predicted"/>
<dbReference type="InterPro" id="IPR011009">
    <property type="entry name" value="Kinase-like_dom_sf"/>
</dbReference>